<proteinExistence type="predicted"/>
<dbReference type="RefSeq" id="WP_170305834.1">
    <property type="nucleotide sequence ID" value="NZ_WNLA01000025.1"/>
</dbReference>
<dbReference type="InterPro" id="IPR011146">
    <property type="entry name" value="HIT-like"/>
</dbReference>
<dbReference type="PANTHER" id="PTHR23089">
    <property type="entry name" value="HISTIDINE TRIAD HIT PROTEIN"/>
    <property type="match status" value="1"/>
</dbReference>
<sequence>MDNCLFCKIAEKKIPSSIVYEDEELMVFKDIRPAAPVHLLVIPKTHITTLSDCTAGHAPLLGRMLALAPRLAEEHGCAVTFNADGEPSGGYKTLINSGPDGGQEIYHLHLHVIGGPHPWRVEAPRHG</sequence>
<organism evidence="5 6">
    <name type="scientific">Pseudoduganella ginsengisoli</name>
    <dbReference type="NCBI Taxonomy" id="1462440"/>
    <lineage>
        <taxon>Bacteria</taxon>
        <taxon>Pseudomonadati</taxon>
        <taxon>Pseudomonadota</taxon>
        <taxon>Betaproteobacteria</taxon>
        <taxon>Burkholderiales</taxon>
        <taxon>Oxalobacteraceae</taxon>
        <taxon>Telluria group</taxon>
        <taxon>Pseudoduganella</taxon>
    </lineage>
</organism>
<feature type="active site" description="Tele-AMP-histidine intermediate" evidence="1">
    <location>
        <position position="109"/>
    </location>
</feature>
<evidence type="ECO:0000313" key="6">
    <source>
        <dbReference type="Proteomes" id="UP000484015"/>
    </source>
</evidence>
<dbReference type="Pfam" id="PF11969">
    <property type="entry name" value="DcpS_C"/>
    <property type="match status" value="1"/>
</dbReference>
<accession>A0A6L6Q8G1</accession>
<dbReference type="GO" id="GO:0003824">
    <property type="term" value="F:catalytic activity"/>
    <property type="evidence" value="ECO:0007669"/>
    <property type="project" value="InterPro"/>
</dbReference>
<keyword evidence="6" id="KW-1185">Reference proteome</keyword>
<feature type="short sequence motif" description="Histidine triad motif" evidence="2 3">
    <location>
        <begin position="107"/>
        <end position="111"/>
    </location>
</feature>
<dbReference type="PROSITE" id="PS00892">
    <property type="entry name" value="HIT_1"/>
    <property type="match status" value="1"/>
</dbReference>
<dbReference type="CDD" id="cd01276">
    <property type="entry name" value="PKCI_related"/>
    <property type="match status" value="1"/>
</dbReference>
<evidence type="ECO:0000259" key="4">
    <source>
        <dbReference type="PROSITE" id="PS51084"/>
    </source>
</evidence>
<evidence type="ECO:0000256" key="3">
    <source>
        <dbReference type="PROSITE-ProRule" id="PRU00464"/>
    </source>
</evidence>
<dbReference type="InterPro" id="IPR001310">
    <property type="entry name" value="Histidine_triad_HIT"/>
</dbReference>
<protein>
    <submittedName>
        <fullName evidence="5">HIT domain-containing protein</fullName>
    </submittedName>
</protein>
<feature type="domain" description="HIT" evidence="4">
    <location>
        <begin position="5"/>
        <end position="127"/>
    </location>
</feature>
<dbReference type="InterPro" id="IPR036265">
    <property type="entry name" value="HIT-like_sf"/>
</dbReference>
<evidence type="ECO:0000313" key="5">
    <source>
        <dbReference type="EMBL" id="MTW05482.1"/>
    </source>
</evidence>
<reference evidence="5 6" key="1">
    <citation type="submission" date="2019-11" db="EMBL/GenBank/DDBJ databases">
        <title>Type strains purchased from KCTC, JCM and DSMZ.</title>
        <authorList>
            <person name="Lu H."/>
        </authorList>
    </citation>
    <scope>NUCLEOTIDE SEQUENCE [LARGE SCALE GENOMIC DNA]</scope>
    <source>
        <strain evidence="5 6">KCTC 42409</strain>
    </source>
</reference>
<dbReference type="EMBL" id="WNLA01000025">
    <property type="protein sequence ID" value="MTW05482.1"/>
    <property type="molecule type" value="Genomic_DNA"/>
</dbReference>
<dbReference type="Proteomes" id="UP000484015">
    <property type="component" value="Unassembled WGS sequence"/>
</dbReference>
<gene>
    <name evidence="5" type="ORF">GM668_25695</name>
</gene>
<evidence type="ECO:0000256" key="2">
    <source>
        <dbReference type="PIRSR" id="PIRSR601310-3"/>
    </source>
</evidence>
<dbReference type="PROSITE" id="PS51084">
    <property type="entry name" value="HIT_2"/>
    <property type="match status" value="1"/>
</dbReference>
<dbReference type="Gene3D" id="3.30.428.10">
    <property type="entry name" value="HIT-like"/>
    <property type="match status" value="1"/>
</dbReference>
<evidence type="ECO:0000256" key="1">
    <source>
        <dbReference type="PIRSR" id="PIRSR601310-1"/>
    </source>
</evidence>
<dbReference type="PRINTS" id="PR00332">
    <property type="entry name" value="HISTRIAD"/>
</dbReference>
<name>A0A6L6Q8G1_9BURK</name>
<dbReference type="InterPro" id="IPR019808">
    <property type="entry name" value="Histidine_triad_CS"/>
</dbReference>
<dbReference type="AlphaFoldDB" id="A0A6L6Q8G1"/>
<dbReference type="SUPFAM" id="SSF54197">
    <property type="entry name" value="HIT-like"/>
    <property type="match status" value="1"/>
</dbReference>
<comment type="caution">
    <text evidence="5">The sequence shown here is derived from an EMBL/GenBank/DDBJ whole genome shotgun (WGS) entry which is preliminary data.</text>
</comment>